<evidence type="ECO:0000256" key="1">
    <source>
        <dbReference type="ARBA" id="ARBA00004225"/>
    </source>
</evidence>
<evidence type="ECO:0000313" key="7">
    <source>
        <dbReference type="EMBL" id="EFA75686.1"/>
    </source>
</evidence>
<dbReference type="InterPro" id="IPR013946">
    <property type="entry name" value="NCA2-like"/>
</dbReference>
<dbReference type="FunCoup" id="D3BSB3">
    <property type="interactions" value="497"/>
</dbReference>
<name>D3BSB3_HETP5</name>
<evidence type="ECO:0000313" key="8">
    <source>
        <dbReference type="Proteomes" id="UP000001396"/>
    </source>
</evidence>
<dbReference type="GeneID" id="31366208"/>
<protein>
    <recommendedName>
        <fullName evidence="9">Nuclear control of ATPase protein 2</fullName>
    </recommendedName>
</protein>
<feature type="compositionally biased region" description="Polar residues" evidence="6">
    <location>
        <begin position="338"/>
        <end position="349"/>
    </location>
</feature>
<evidence type="ECO:0000256" key="4">
    <source>
        <dbReference type="ARBA" id="ARBA00023128"/>
    </source>
</evidence>
<evidence type="ECO:0000256" key="3">
    <source>
        <dbReference type="ARBA" id="ARBA00022989"/>
    </source>
</evidence>
<dbReference type="AlphaFoldDB" id="D3BSB3"/>
<reference evidence="7 8" key="1">
    <citation type="journal article" date="2011" name="Genome Res.">
        <title>Phylogeny-wide analysis of social amoeba genomes highlights ancient origins for complex intercellular communication.</title>
        <authorList>
            <person name="Heidel A.J."/>
            <person name="Lawal H.M."/>
            <person name="Felder M."/>
            <person name="Schilde C."/>
            <person name="Helps N.R."/>
            <person name="Tunggal B."/>
            <person name="Rivero F."/>
            <person name="John U."/>
            <person name="Schleicher M."/>
            <person name="Eichinger L."/>
            <person name="Platzer M."/>
            <person name="Noegel A.A."/>
            <person name="Schaap P."/>
            <person name="Gloeckner G."/>
        </authorList>
    </citation>
    <scope>NUCLEOTIDE SEQUENCE [LARGE SCALE GENOMIC DNA]</scope>
    <source>
        <strain evidence="8">ATCC 26659 / Pp 5 / PN500</strain>
    </source>
</reference>
<dbReference type="PANTHER" id="PTHR28234">
    <property type="entry name" value="NUCLEAR CONTROL OF ATPASE PROTEIN 2"/>
    <property type="match status" value="1"/>
</dbReference>
<dbReference type="PANTHER" id="PTHR28234:SF1">
    <property type="entry name" value="NUCLEAR CONTROL OF ATPASE PROTEIN 2"/>
    <property type="match status" value="1"/>
</dbReference>
<feature type="region of interest" description="Disordered" evidence="6">
    <location>
        <begin position="320"/>
        <end position="358"/>
    </location>
</feature>
<evidence type="ECO:0000256" key="2">
    <source>
        <dbReference type="ARBA" id="ARBA00022692"/>
    </source>
</evidence>
<keyword evidence="3" id="KW-1133">Transmembrane helix</keyword>
<sequence length="859" mass="97004">MSNTESTSTAKKKTENATKLNYSSGSGIIHRKTKAIRKQIATVSPISQWSSLSLPHDQIDQQLDKLLQDSLNSLTSDSRVLRDVKSSTSHYLNKSSTTLPLDSLTSNEVGAAGGVGTGGAGISSNSQSAEAESPVVATINGISTGIASLLSSLEQLEPLYSEVGNVGAKYNRLAGGHPRKRKVVADYDPTLTYKVGKHVLLSNLLTDQIQLFVDYLFVASQRIESIRDYWSSRYVDSPNSWYIIEKTPLFWLKYWRQQLRKRIYFEKKLARLHQTANYSSPFITVSNKLHEIRVDMERLVRKNIMKQTDTEIDEIINSRYSNNNNSSNNNGGSDGISPCSSEEVSPITSDSEDNDKQDRDEIASKISKSIAKSDDSNDILHPTKEIELRIARLDKLLKLVAIAIGRLTFYIGNMKNFTSLSQFNVIASQAVILVYDSVLMFGANIEGGDILSGDEKQNSDINYHINQLVEMSRMIQERMRDYDVLTDPMVADCALLNQPDTEKYQESLYFMVRSNTVAIQKFFGFMQLQIANDQHPGWLSRNWMKITVGLTIGYLSGSYLYDNYSDFKSSATDYYRAWHRFAVEHIELPLRNIWNRMVVDYNRDMAGGNLNESDIATLVDLAAKGDITTVMRPYEAAIEKPFKSLVLGDLVQKEKVDVDKAMQAIDKLLQSNELNFQLLAAIPAVLLLTALGWQINQLVRGGNTTAKMRRAQSKILSALRSMHRQLTFGKHQTLPTYLSPLVMASSPTYFTTFYPGLKTISGVQNNNSNSNNDGSKDNYEQLTSEEELKIQCIPFEQYGTLLLTTDKLKHYIQHIKNKSENQWLNEDLQDLESDHLANNEKILTIQRIYIFIFIYKYDT</sequence>
<keyword evidence="5" id="KW-0472">Membrane</keyword>
<keyword evidence="8" id="KW-1185">Reference proteome</keyword>
<dbReference type="STRING" id="670386.D3BSB3"/>
<evidence type="ECO:0008006" key="9">
    <source>
        <dbReference type="Google" id="ProtNLM"/>
    </source>
</evidence>
<accession>D3BSB3</accession>
<organism evidence="7 8">
    <name type="scientific">Heterostelium pallidum (strain ATCC 26659 / Pp 5 / PN500)</name>
    <name type="common">Cellular slime mold</name>
    <name type="synonym">Polysphondylium pallidum</name>
    <dbReference type="NCBI Taxonomy" id="670386"/>
    <lineage>
        <taxon>Eukaryota</taxon>
        <taxon>Amoebozoa</taxon>
        <taxon>Evosea</taxon>
        <taxon>Eumycetozoa</taxon>
        <taxon>Dictyostelia</taxon>
        <taxon>Acytosteliales</taxon>
        <taxon>Acytosteliaceae</taxon>
        <taxon>Heterostelium</taxon>
    </lineage>
</organism>
<evidence type="ECO:0000256" key="5">
    <source>
        <dbReference type="ARBA" id="ARBA00023136"/>
    </source>
</evidence>
<keyword evidence="2" id="KW-0812">Transmembrane</keyword>
<keyword evidence="4" id="KW-0496">Mitochondrion</keyword>
<dbReference type="OMA" id="WNVIRYD"/>
<comment type="caution">
    <text evidence="7">The sequence shown here is derived from an EMBL/GenBank/DDBJ whole genome shotgun (WGS) entry which is preliminary data.</text>
</comment>
<evidence type="ECO:0000256" key="6">
    <source>
        <dbReference type="SAM" id="MobiDB-lite"/>
    </source>
</evidence>
<dbReference type="EMBL" id="ADBJ01000051">
    <property type="protein sequence ID" value="EFA75686.1"/>
    <property type="molecule type" value="Genomic_DNA"/>
</dbReference>
<dbReference type="Proteomes" id="UP000001396">
    <property type="component" value="Unassembled WGS sequence"/>
</dbReference>
<dbReference type="InParanoid" id="D3BSB3"/>
<dbReference type="Pfam" id="PF08637">
    <property type="entry name" value="NCA2"/>
    <property type="match status" value="1"/>
</dbReference>
<comment type="subcellular location">
    <subcellularLocation>
        <location evidence="1">Mitochondrion membrane</location>
        <topology evidence="1">Multi-pass membrane protein</topology>
    </subcellularLocation>
</comment>
<proteinExistence type="predicted"/>
<dbReference type="RefSeq" id="XP_020427820.1">
    <property type="nucleotide sequence ID" value="XM_020581504.1"/>
</dbReference>
<dbReference type="GO" id="GO:0005741">
    <property type="term" value="C:mitochondrial outer membrane"/>
    <property type="evidence" value="ECO:0007669"/>
    <property type="project" value="TreeGrafter"/>
</dbReference>
<feature type="compositionally biased region" description="Low complexity" evidence="6">
    <location>
        <begin position="320"/>
        <end position="337"/>
    </location>
</feature>
<gene>
    <name evidence="7" type="ORF">PPL_10739</name>
</gene>